<evidence type="ECO:0000313" key="2">
    <source>
        <dbReference type="Proteomes" id="UP000634780"/>
    </source>
</evidence>
<proteinExistence type="predicted"/>
<comment type="caution">
    <text evidence="1">The sequence shown here is derived from an EMBL/GenBank/DDBJ whole genome shotgun (WGS) entry which is preliminary data.</text>
</comment>
<name>A0ABS0X0Q3_9ACTN</name>
<sequence>MGILLVLRFEPGYGHLAGANVSHLQQSHLKGLLDMVGQLTEQAQAGLATDTEAARVFLAVYSGFLIETGTGIRWILEPNLIEHATDVIRHSAPDAGPACADLAARLLATLWASCVLAGVDTEDWAREAPELPAICVRMAGFLSGEREASPENRDEDVGGN</sequence>
<dbReference type="Proteomes" id="UP000634780">
    <property type="component" value="Unassembled WGS sequence"/>
</dbReference>
<evidence type="ECO:0000313" key="1">
    <source>
        <dbReference type="EMBL" id="MBJ3806641.1"/>
    </source>
</evidence>
<dbReference type="RefSeq" id="WP_190116283.1">
    <property type="nucleotide sequence ID" value="NZ_BMVR01000005.1"/>
</dbReference>
<gene>
    <name evidence="1" type="ORF">JGB26_05840</name>
</gene>
<organism evidence="1 2">
    <name type="scientific">Streptomyces flavofungini</name>
    <dbReference type="NCBI Taxonomy" id="68200"/>
    <lineage>
        <taxon>Bacteria</taxon>
        <taxon>Bacillati</taxon>
        <taxon>Actinomycetota</taxon>
        <taxon>Actinomycetes</taxon>
        <taxon>Kitasatosporales</taxon>
        <taxon>Streptomycetaceae</taxon>
        <taxon>Streptomyces</taxon>
    </lineage>
</organism>
<protein>
    <recommendedName>
        <fullName evidence="3">TetR family transcriptional regulator</fullName>
    </recommendedName>
</protein>
<reference evidence="1 2" key="1">
    <citation type="submission" date="2020-12" db="EMBL/GenBank/DDBJ databases">
        <title>Streptomyces typhae sp. nov., a novel endophytic actinomycete isolated from the root of cattail pollen (Typha angustifolia L.).</title>
        <authorList>
            <person name="Peng C."/>
            <person name="Liu C."/>
        </authorList>
    </citation>
    <scope>NUCLEOTIDE SEQUENCE [LARGE SCALE GENOMIC DNA]</scope>
    <source>
        <strain evidence="1 2">JCM 4753</strain>
    </source>
</reference>
<dbReference type="EMBL" id="JAEKOZ010000003">
    <property type="protein sequence ID" value="MBJ3806641.1"/>
    <property type="molecule type" value="Genomic_DNA"/>
</dbReference>
<accession>A0ABS0X0Q3</accession>
<keyword evidence="2" id="KW-1185">Reference proteome</keyword>
<evidence type="ECO:0008006" key="3">
    <source>
        <dbReference type="Google" id="ProtNLM"/>
    </source>
</evidence>